<keyword evidence="4" id="KW-1185">Reference proteome</keyword>
<comment type="caution">
    <text evidence="3">The sequence shown here is derived from an EMBL/GenBank/DDBJ whole genome shotgun (WGS) entry which is preliminary data.</text>
</comment>
<accession>A0AAD5W0U5</accession>
<evidence type="ECO:0000256" key="2">
    <source>
        <dbReference type="SAM" id="Phobius"/>
    </source>
</evidence>
<dbReference type="EMBL" id="JANIEX010000041">
    <property type="protein sequence ID" value="KAJ3575326.1"/>
    <property type="molecule type" value="Genomic_DNA"/>
</dbReference>
<evidence type="ECO:0000256" key="1">
    <source>
        <dbReference type="SAM" id="MobiDB-lite"/>
    </source>
</evidence>
<sequence length="298" mass="34068">MSFFARLQTPWSNLSKPNIHTRDGDNQPLLRGHEPGVDTDVSLDDHKEKTPNKFSEKPSGRFPLILNVILTLFNLTLVLFAWYSIKTPLLETSFYPLHRLTRKEISQLRRPSQWINLEKMYGTTSPPPRQFKNWPLILAPVDPGYPDTALGHDPKRHLTLIGFISPEEREFRVSSKVSAIAQFRAIDFKMENCQLILRPPPDTVSNVNTLEIYELDQSLPIMAKDLTFSNRPRRKSPLALTNVYNGSEWKYNFACPTDTLFTFEFACQPGAECDVSWWQAPGSQNPGLFLIQSSAEMS</sequence>
<evidence type="ECO:0000313" key="4">
    <source>
        <dbReference type="Proteomes" id="UP001213000"/>
    </source>
</evidence>
<feature type="region of interest" description="Disordered" evidence="1">
    <location>
        <begin position="15"/>
        <end position="55"/>
    </location>
</feature>
<evidence type="ECO:0008006" key="5">
    <source>
        <dbReference type="Google" id="ProtNLM"/>
    </source>
</evidence>
<gene>
    <name evidence="3" type="ORF">NP233_g1191</name>
</gene>
<feature type="transmembrane region" description="Helical" evidence="2">
    <location>
        <begin position="64"/>
        <end position="85"/>
    </location>
</feature>
<keyword evidence="2" id="KW-0812">Transmembrane</keyword>
<dbReference type="AlphaFoldDB" id="A0AAD5W0U5"/>
<feature type="compositionally biased region" description="Basic and acidic residues" evidence="1">
    <location>
        <begin position="43"/>
        <end position="55"/>
    </location>
</feature>
<protein>
    <recommendedName>
        <fullName evidence="5">Ubiquitin 3 binding protein But2 C-terminal domain-containing protein</fullName>
    </recommendedName>
</protein>
<keyword evidence="2" id="KW-1133">Transmembrane helix</keyword>
<feature type="compositionally biased region" description="Basic and acidic residues" evidence="1">
    <location>
        <begin position="20"/>
        <end position="36"/>
    </location>
</feature>
<organism evidence="3 4">
    <name type="scientific">Leucocoprinus birnbaumii</name>
    <dbReference type="NCBI Taxonomy" id="56174"/>
    <lineage>
        <taxon>Eukaryota</taxon>
        <taxon>Fungi</taxon>
        <taxon>Dikarya</taxon>
        <taxon>Basidiomycota</taxon>
        <taxon>Agaricomycotina</taxon>
        <taxon>Agaricomycetes</taxon>
        <taxon>Agaricomycetidae</taxon>
        <taxon>Agaricales</taxon>
        <taxon>Agaricineae</taxon>
        <taxon>Agaricaceae</taxon>
        <taxon>Leucocoprinus</taxon>
    </lineage>
</organism>
<reference evidence="3" key="1">
    <citation type="submission" date="2022-07" db="EMBL/GenBank/DDBJ databases">
        <title>Genome Sequence of Leucocoprinus birnbaumii.</title>
        <authorList>
            <person name="Buettner E."/>
        </authorList>
    </citation>
    <scope>NUCLEOTIDE SEQUENCE</scope>
    <source>
        <strain evidence="3">VT141</strain>
    </source>
</reference>
<evidence type="ECO:0000313" key="3">
    <source>
        <dbReference type="EMBL" id="KAJ3575326.1"/>
    </source>
</evidence>
<proteinExistence type="predicted"/>
<keyword evidence="2" id="KW-0472">Membrane</keyword>
<dbReference type="Proteomes" id="UP001213000">
    <property type="component" value="Unassembled WGS sequence"/>
</dbReference>
<name>A0AAD5W0U5_9AGAR</name>